<keyword evidence="2" id="KW-1185">Reference proteome</keyword>
<organism evidence="1 2">
    <name type="scientific">Streptomyces katsurahamanus</name>
    <dbReference type="NCBI Taxonomy" id="2577098"/>
    <lineage>
        <taxon>Bacteria</taxon>
        <taxon>Bacillati</taxon>
        <taxon>Actinomycetota</taxon>
        <taxon>Actinomycetes</taxon>
        <taxon>Kitasatosporales</taxon>
        <taxon>Streptomycetaceae</taxon>
        <taxon>Streptomyces</taxon>
    </lineage>
</organism>
<gene>
    <name evidence="1" type="ORF">FFZ77_31930</name>
</gene>
<evidence type="ECO:0000313" key="1">
    <source>
        <dbReference type="EMBL" id="MQS40029.1"/>
    </source>
</evidence>
<evidence type="ECO:0000313" key="2">
    <source>
        <dbReference type="Proteomes" id="UP000460558"/>
    </source>
</evidence>
<dbReference type="Proteomes" id="UP000460558">
    <property type="component" value="Unassembled WGS sequence"/>
</dbReference>
<sequence>MTLDIRADDRPSYDYKLLVPEQGRIPESLSRRYRDGDLASYTSKFFAQYPGQTSAWTVSGFRPYEFGEFTYFLESRPGHRARHFFLPDADNLYGQTGFNQWPYSRYG</sequence>
<accession>A0ABW9P4A8</accession>
<proteinExistence type="predicted"/>
<comment type="caution">
    <text evidence="1">The sequence shown here is derived from an EMBL/GenBank/DDBJ whole genome shotgun (WGS) entry which is preliminary data.</text>
</comment>
<feature type="non-terminal residue" evidence="1">
    <location>
        <position position="107"/>
    </location>
</feature>
<name>A0ABW9P4A8_9ACTN</name>
<protein>
    <submittedName>
        <fullName evidence="1">Uncharacterized protein</fullName>
    </submittedName>
</protein>
<reference evidence="1 2" key="1">
    <citation type="submission" date="2019-06" db="EMBL/GenBank/DDBJ databases">
        <title>Comparative genomics and metabolomics analyses of clavulanic acid producing Streptomyces species provides insight into specialized metabolism and evolution of beta-lactam biosynthetic gene clusters.</title>
        <authorList>
            <person name="Moore M.A."/>
            <person name="Cruz-Morales P."/>
            <person name="Barona Gomez F."/>
            <person name="Kapil T."/>
        </authorList>
    </citation>
    <scope>NUCLEOTIDE SEQUENCE [LARGE SCALE GENOMIC DNA]</scope>
    <source>
        <strain evidence="1 2">T-272</strain>
    </source>
</reference>
<dbReference type="EMBL" id="VDEQ01000402">
    <property type="protein sequence ID" value="MQS40029.1"/>
    <property type="molecule type" value="Genomic_DNA"/>
</dbReference>